<dbReference type="PANTHER" id="PTHR14296:SF3">
    <property type="entry name" value="DIKAR, ISOFORM F"/>
    <property type="match status" value="1"/>
</dbReference>
<evidence type="ECO:0000313" key="2">
    <source>
        <dbReference type="EMBL" id="KAH9323739.1"/>
    </source>
</evidence>
<reference evidence="2 3" key="1">
    <citation type="journal article" date="2021" name="Nat. Plants">
        <title>The Taxus genome provides insights into paclitaxel biosynthesis.</title>
        <authorList>
            <person name="Xiong X."/>
            <person name="Gou J."/>
            <person name="Liao Q."/>
            <person name="Li Y."/>
            <person name="Zhou Q."/>
            <person name="Bi G."/>
            <person name="Li C."/>
            <person name="Du R."/>
            <person name="Wang X."/>
            <person name="Sun T."/>
            <person name="Guo L."/>
            <person name="Liang H."/>
            <person name="Lu P."/>
            <person name="Wu Y."/>
            <person name="Zhang Z."/>
            <person name="Ro D.K."/>
            <person name="Shang Y."/>
            <person name="Huang S."/>
            <person name="Yan J."/>
        </authorList>
    </citation>
    <scope>NUCLEOTIDE SEQUENCE [LARGE SCALE GENOMIC DNA]</scope>
    <source>
        <strain evidence="2">Ta-2019</strain>
    </source>
</reference>
<proteinExistence type="predicted"/>
<evidence type="ECO:0000313" key="3">
    <source>
        <dbReference type="Proteomes" id="UP000824469"/>
    </source>
</evidence>
<dbReference type="EMBL" id="JAHRHJ020000003">
    <property type="protein sequence ID" value="KAH9323739.1"/>
    <property type="molecule type" value="Genomic_DNA"/>
</dbReference>
<feature type="non-terminal residue" evidence="2">
    <location>
        <position position="569"/>
    </location>
</feature>
<feature type="compositionally biased region" description="Acidic residues" evidence="1">
    <location>
        <begin position="342"/>
        <end position="362"/>
    </location>
</feature>
<keyword evidence="3" id="KW-1185">Reference proteome</keyword>
<gene>
    <name evidence="2" type="ORF">KI387_018378</name>
</gene>
<accession>A0AA38GHI1</accession>
<feature type="compositionally biased region" description="Basic residues" evidence="1">
    <location>
        <begin position="413"/>
        <end position="428"/>
    </location>
</feature>
<dbReference type="OMA" id="DGESQMQ"/>
<dbReference type="InterPro" id="IPR028938">
    <property type="entry name" value="Rsf1-like"/>
</dbReference>
<protein>
    <recommendedName>
        <fullName evidence="4">DDT domain-containing protein</fullName>
    </recommendedName>
</protein>
<dbReference type="AlphaFoldDB" id="A0AA38GHI1"/>
<comment type="caution">
    <text evidence="2">The sequence shown here is derived from an EMBL/GenBank/DDBJ whole genome shotgun (WGS) entry which is preliminary data.</text>
</comment>
<feature type="compositionally biased region" description="Acidic residues" evidence="1">
    <location>
        <begin position="378"/>
        <end position="407"/>
    </location>
</feature>
<dbReference type="PANTHER" id="PTHR14296">
    <property type="entry name" value="REMODELING AND SPACING FACTOR 1"/>
    <property type="match status" value="1"/>
</dbReference>
<feature type="compositionally biased region" description="Polar residues" evidence="1">
    <location>
        <begin position="446"/>
        <end position="456"/>
    </location>
</feature>
<feature type="region of interest" description="Disordered" evidence="1">
    <location>
        <begin position="296"/>
        <end position="507"/>
    </location>
</feature>
<feature type="compositionally biased region" description="Low complexity" evidence="1">
    <location>
        <begin position="296"/>
        <end position="305"/>
    </location>
</feature>
<sequence>VFRPVININVEFTAEELETSLITPNNLLDDIHIPLLKAIPPIIRSALGRGTWVTVLCKKLKDWWFWVAEGELPIIASHGEEVVAYKELEPGARVLILKALCEIRVQDFVALFLRYENDPILGHRLYREIRKMEVKTKAKGKGRLSLPIVTCQWETVAANFDEFQAVAEKLLSSRNKMEAGIGKKLNNDILPELELLQKRKERVLKKQQRQALLLDNFVSTQGPSSGRSLRDRKPVTYTFDDFDRSITEAIKITTKKPPSPEPFLKRFPMRSEHPAANGKANGKTNGKVNRLLEYSDAVSSSNSGDESAESDSDHSPLPLTRSDRQRRRPQRYSEREFVEAVSDNEADFDSDEEIVGEAVYDDDYIRSRRRRKQYSSSEGDDEYKGDEDSIEEEDEGDALSTSEDVDDSQNLRWRQRLSNGRKRKGRKLKSVDELQAGLRRSKRATRSVNYSQYDISNSDEEYPGDFEKPAGSSEEIDESKRHSDVSSSADYDMESEESLDDMTKYPTDEKLLRKSANTMDASLEKGSLQEPICSTKEVTKEPLTDVKKRRFIDLNELAPVAGLDDGPTS</sequence>
<evidence type="ECO:0000256" key="1">
    <source>
        <dbReference type="SAM" id="MobiDB-lite"/>
    </source>
</evidence>
<name>A0AA38GHI1_TAXCH</name>
<organism evidence="2 3">
    <name type="scientific">Taxus chinensis</name>
    <name type="common">Chinese yew</name>
    <name type="synonym">Taxus wallichiana var. chinensis</name>
    <dbReference type="NCBI Taxonomy" id="29808"/>
    <lineage>
        <taxon>Eukaryota</taxon>
        <taxon>Viridiplantae</taxon>
        <taxon>Streptophyta</taxon>
        <taxon>Embryophyta</taxon>
        <taxon>Tracheophyta</taxon>
        <taxon>Spermatophyta</taxon>
        <taxon>Pinopsida</taxon>
        <taxon>Pinidae</taxon>
        <taxon>Conifers II</taxon>
        <taxon>Cupressales</taxon>
        <taxon>Taxaceae</taxon>
        <taxon>Taxus</taxon>
    </lineage>
</organism>
<evidence type="ECO:0008006" key="4">
    <source>
        <dbReference type="Google" id="ProtNLM"/>
    </source>
</evidence>
<dbReference type="Proteomes" id="UP000824469">
    <property type="component" value="Unassembled WGS sequence"/>
</dbReference>
<feature type="compositionally biased region" description="Acidic residues" evidence="1">
    <location>
        <begin position="491"/>
        <end position="500"/>
    </location>
</feature>
<dbReference type="GO" id="GO:0006355">
    <property type="term" value="P:regulation of DNA-templated transcription"/>
    <property type="evidence" value="ECO:0007669"/>
    <property type="project" value="InterPro"/>
</dbReference>
<dbReference type="GO" id="GO:0031213">
    <property type="term" value="C:RSF complex"/>
    <property type="evidence" value="ECO:0007669"/>
    <property type="project" value="InterPro"/>
</dbReference>